<dbReference type="Proteomes" id="UP000198896">
    <property type="component" value="Unassembled WGS sequence"/>
</dbReference>
<dbReference type="STRING" id="1123323.SAMN05216245_1202"/>
<proteinExistence type="predicted"/>
<dbReference type="InterPro" id="IPR022516">
    <property type="entry name" value="CHP03798_Ocin"/>
</dbReference>
<keyword evidence="2" id="KW-1185">Reference proteome</keyword>
<name>A0A1I2DGA2_9FIRM</name>
<reference evidence="1 2" key="1">
    <citation type="submission" date="2016-10" db="EMBL/GenBank/DDBJ databases">
        <authorList>
            <person name="de Groot N.N."/>
        </authorList>
    </citation>
    <scope>NUCLEOTIDE SEQUENCE [LARGE SCALE GENOMIC DNA]</scope>
    <source>
        <strain evidence="1 2">DSM 9236</strain>
    </source>
</reference>
<accession>A0A1I2DGA2</accession>
<sequence>MPVNKDELTKDMIEKAMECKDADELIALAKAEGFAITKDEAEAYMSEMADVELNEETLKKVAGGICWDNVQNPHECGIDCIYSNNNQG</sequence>
<dbReference type="AlphaFoldDB" id="A0A1I2DGA2"/>
<dbReference type="NCBIfam" id="TIGR03798">
    <property type="entry name" value="leader_Nif11"/>
    <property type="match status" value="1"/>
</dbReference>
<gene>
    <name evidence="1" type="ORF">SAMN05216245_1202</name>
</gene>
<evidence type="ECO:0000313" key="2">
    <source>
        <dbReference type="Proteomes" id="UP000198896"/>
    </source>
</evidence>
<dbReference type="EMBL" id="FONL01000020">
    <property type="protein sequence ID" value="SFE79233.1"/>
    <property type="molecule type" value="Genomic_DNA"/>
</dbReference>
<evidence type="ECO:0000313" key="1">
    <source>
        <dbReference type="EMBL" id="SFE79233.1"/>
    </source>
</evidence>
<dbReference type="RefSeq" id="WP_093914128.1">
    <property type="nucleotide sequence ID" value="NZ_FONL01000020.1"/>
</dbReference>
<organism evidence="1 2">
    <name type="scientific">Succiniclasticum ruminis DSM 9236</name>
    <dbReference type="NCBI Taxonomy" id="1123323"/>
    <lineage>
        <taxon>Bacteria</taxon>
        <taxon>Bacillati</taxon>
        <taxon>Bacillota</taxon>
        <taxon>Negativicutes</taxon>
        <taxon>Acidaminococcales</taxon>
        <taxon>Acidaminococcaceae</taxon>
        <taxon>Succiniclasticum</taxon>
    </lineage>
</organism>
<protein>
    <submittedName>
        <fullName evidence="1">Nif11-like leader peptide domain-containing protein</fullName>
    </submittedName>
</protein>